<dbReference type="GO" id="GO:0016020">
    <property type="term" value="C:membrane"/>
    <property type="evidence" value="ECO:0007669"/>
    <property type="project" value="TreeGrafter"/>
</dbReference>
<keyword evidence="1" id="KW-0472">Membrane</keyword>
<keyword evidence="1" id="KW-0812">Transmembrane</keyword>
<dbReference type="PROSITE" id="PS51677">
    <property type="entry name" value="NODB"/>
    <property type="match status" value="1"/>
</dbReference>
<dbReference type="SUPFAM" id="SSF88713">
    <property type="entry name" value="Glycoside hydrolase/deacetylase"/>
    <property type="match status" value="1"/>
</dbReference>
<name>A0A2W0H1B1_9BACI</name>
<organism evidence="3 4">
    <name type="scientific">Alteribacter lacisalsi</name>
    <dbReference type="NCBI Taxonomy" id="2045244"/>
    <lineage>
        <taxon>Bacteria</taxon>
        <taxon>Bacillati</taxon>
        <taxon>Bacillota</taxon>
        <taxon>Bacilli</taxon>
        <taxon>Bacillales</taxon>
        <taxon>Bacillaceae</taxon>
        <taxon>Alteribacter</taxon>
    </lineage>
</organism>
<dbReference type="InterPro" id="IPR011330">
    <property type="entry name" value="Glyco_hydro/deAcase_b/a-brl"/>
</dbReference>
<keyword evidence="4" id="KW-1185">Reference proteome</keyword>
<proteinExistence type="predicted"/>
<dbReference type="GO" id="GO:0005975">
    <property type="term" value="P:carbohydrate metabolic process"/>
    <property type="evidence" value="ECO:0007669"/>
    <property type="project" value="InterPro"/>
</dbReference>
<evidence type="ECO:0000313" key="4">
    <source>
        <dbReference type="Proteomes" id="UP000248066"/>
    </source>
</evidence>
<dbReference type="RefSeq" id="WP_110521708.1">
    <property type="nucleotide sequence ID" value="NZ_PDOF01000004.1"/>
</dbReference>
<dbReference type="Pfam" id="PF01522">
    <property type="entry name" value="Polysacc_deac_1"/>
    <property type="match status" value="1"/>
</dbReference>
<dbReference type="NCBIfam" id="TIGR02764">
    <property type="entry name" value="spore_ybaN_pdaB"/>
    <property type="match status" value="1"/>
</dbReference>
<evidence type="ECO:0000313" key="3">
    <source>
        <dbReference type="EMBL" id="PYZ95584.1"/>
    </source>
</evidence>
<keyword evidence="1" id="KW-1133">Transmembrane helix</keyword>
<dbReference type="Gene3D" id="3.20.20.370">
    <property type="entry name" value="Glycoside hydrolase/deacetylase"/>
    <property type="match status" value="1"/>
</dbReference>
<sequence length="253" mass="28728">MNFFWVWSAKRLKRYTIVVLAALFTAGILYVERTQIPVFSTGEKPVAIYKVETEDKDIALTFNISWGEERALPILDVLKENSVENATFFLSAAWAERHPEIVERILEDGHEIGSHGFRHEHYTKWEDDSIKKDILTAHEIIKKVSDTTPQFLRPPNGNFDERVLEIAEKLNYDVVHWSIDSHDWLNPGADEIIENVVSKASPGDIVLFHASDSAQQTAEALPDILDKLKSDGFTFVSVSELMTGADTTTEEIR</sequence>
<protein>
    <submittedName>
        <fullName evidence="3">Polysaccharide deacetylase family sporulation protein PdaB</fullName>
    </submittedName>
</protein>
<dbReference type="InterPro" id="IPR014132">
    <property type="entry name" value="PdaB-like"/>
</dbReference>
<dbReference type="PANTHER" id="PTHR10587:SF128">
    <property type="entry name" value="POLYSACCHARIDE DEACETYLASE PDAB-RELATED"/>
    <property type="match status" value="1"/>
</dbReference>
<evidence type="ECO:0000259" key="2">
    <source>
        <dbReference type="PROSITE" id="PS51677"/>
    </source>
</evidence>
<accession>A0A2W0H1B1</accession>
<dbReference type="InterPro" id="IPR002509">
    <property type="entry name" value="NODB_dom"/>
</dbReference>
<evidence type="ECO:0000256" key="1">
    <source>
        <dbReference type="SAM" id="Phobius"/>
    </source>
</evidence>
<reference evidence="3 4" key="1">
    <citation type="submission" date="2017-10" db="EMBL/GenBank/DDBJ databases">
        <title>Bacillus sp. nov., a halophilic bacterium isolated from a Yangshapao Lake.</title>
        <authorList>
            <person name="Wang H."/>
        </authorList>
    </citation>
    <scope>NUCLEOTIDE SEQUENCE [LARGE SCALE GENOMIC DNA]</scope>
    <source>
        <strain evidence="3 4">YSP-3</strain>
    </source>
</reference>
<dbReference type="PANTHER" id="PTHR10587">
    <property type="entry name" value="GLYCOSYL TRANSFERASE-RELATED"/>
    <property type="match status" value="1"/>
</dbReference>
<feature type="domain" description="NodB homology" evidence="2">
    <location>
        <begin position="56"/>
        <end position="236"/>
    </location>
</feature>
<feature type="transmembrane region" description="Helical" evidence="1">
    <location>
        <begin position="12"/>
        <end position="31"/>
    </location>
</feature>
<dbReference type="InterPro" id="IPR050248">
    <property type="entry name" value="Polysacc_deacetylase_ArnD"/>
</dbReference>
<dbReference type="Proteomes" id="UP000248066">
    <property type="component" value="Unassembled WGS sequence"/>
</dbReference>
<dbReference type="EMBL" id="PDOF01000004">
    <property type="protein sequence ID" value="PYZ95584.1"/>
    <property type="molecule type" value="Genomic_DNA"/>
</dbReference>
<gene>
    <name evidence="3" type="primary">pdaB</name>
    <name evidence="3" type="ORF">CR205_18870</name>
</gene>
<dbReference type="OrthoDB" id="9806342at2"/>
<comment type="caution">
    <text evidence="3">The sequence shown here is derived from an EMBL/GenBank/DDBJ whole genome shotgun (WGS) entry which is preliminary data.</text>
</comment>
<dbReference type="GO" id="GO:0016810">
    <property type="term" value="F:hydrolase activity, acting on carbon-nitrogen (but not peptide) bonds"/>
    <property type="evidence" value="ECO:0007669"/>
    <property type="project" value="InterPro"/>
</dbReference>
<dbReference type="AlphaFoldDB" id="A0A2W0H1B1"/>